<reference evidence="2" key="2">
    <citation type="submission" date="2021-04" db="EMBL/GenBank/DDBJ databases">
        <authorList>
            <person name="Gilroy R."/>
        </authorList>
    </citation>
    <scope>NUCLEOTIDE SEQUENCE</scope>
    <source>
        <strain evidence="2">ChiHjej8B7-25341</strain>
    </source>
</reference>
<evidence type="ECO:0000256" key="1">
    <source>
        <dbReference type="SAM" id="Phobius"/>
    </source>
</evidence>
<protein>
    <submittedName>
        <fullName evidence="2">Uncharacterized protein</fullName>
    </submittedName>
</protein>
<evidence type="ECO:0000313" key="3">
    <source>
        <dbReference type="Proteomes" id="UP000823851"/>
    </source>
</evidence>
<keyword evidence="1" id="KW-0812">Transmembrane</keyword>
<keyword evidence="1" id="KW-1133">Transmembrane helix</keyword>
<dbReference type="EMBL" id="DWUW01000369">
    <property type="protein sequence ID" value="HJD32823.1"/>
    <property type="molecule type" value="Genomic_DNA"/>
</dbReference>
<evidence type="ECO:0000313" key="2">
    <source>
        <dbReference type="EMBL" id="HJD32823.1"/>
    </source>
</evidence>
<organism evidence="2 3">
    <name type="scientific">Candidatus Eisenbergiella stercorigallinarum</name>
    <dbReference type="NCBI Taxonomy" id="2838557"/>
    <lineage>
        <taxon>Bacteria</taxon>
        <taxon>Bacillati</taxon>
        <taxon>Bacillota</taxon>
        <taxon>Clostridia</taxon>
        <taxon>Lachnospirales</taxon>
        <taxon>Lachnospiraceae</taxon>
        <taxon>Eisenbergiella</taxon>
    </lineage>
</organism>
<gene>
    <name evidence="2" type="ORF">H9912_12905</name>
</gene>
<dbReference type="AlphaFoldDB" id="A0A9D2R3C9"/>
<feature type="transmembrane region" description="Helical" evidence="1">
    <location>
        <begin position="86"/>
        <end position="108"/>
    </location>
</feature>
<feature type="transmembrane region" description="Helical" evidence="1">
    <location>
        <begin position="40"/>
        <end position="61"/>
    </location>
</feature>
<name>A0A9D2R3C9_9FIRM</name>
<sequence length="133" mass="14668">MINEKKVAVMTRMAAYEAGDGKKDRRICSFFRSDFVGFQLLKTWIAVTAAFCMLAGIWLLYRLDEITAVFYAMDVDALAALGKEALAAYGILCGGYLLVTWLAAHVVYAKAYKASAEFARMLAQVDGSGEEEE</sequence>
<keyword evidence="1" id="KW-0472">Membrane</keyword>
<proteinExistence type="predicted"/>
<dbReference type="Proteomes" id="UP000823851">
    <property type="component" value="Unassembled WGS sequence"/>
</dbReference>
<accession>A0A9D2R3C9</accession>
<comment type="caution">
    <text evidence="2">The sequence shown here is derived from an EMBL/GenBank/DDBJ whole genome shotgun (WGS) entry which is preliminary data.</text>
</comment>
<reference evidence="2" key="1">
    <citation type="journal article" date="2021" name="PeerJ">
        <title>Extensive microbial diversity within the chicken gut microbiome revealed by metagenomics and culture.</title>
        <authorList>
            <person name="Gilroy R."/>
            <person name="Ravi A."/>
            <person name="Getino M."/>
            <person name="Pursley I."/>
            <person name="Horton D.L."/>
            <person name="Alikhan N.F."/>
            <person name="Baker D."/>
            <person name="Gharbi K."/>
            <person name="Hall N."/>
            <person name="Watson M."/>
            <person name="Adriaenssens E.M."/>
            <person name="Foster-Nyarko E."/>
            <person name="Jarju S."/>
            <person name="Secka A."/>
            <person name="Antonio M."/>
            <person name="Oren A."/>
            <person name="Chaudhuri R.R."/>
            <person name="La Ragione R."/>
            <person name="Hildebrand F."/>
            <person name="Pallen M.J."/>
        </authorList>
    </citation>
    <scope>NUCLEOTIDE SEQUENCE</scope>
    <source>
        <strain evidence="2">ChiHjej8B7-25341</strain>
    </source>
</reference>